<dbReference type="EMBL" id="CP036426">
    <property type="protein sequence ID" value="QDV37415.1"/>
    <property type="molecule type" value="Genomic_DNA"/>
</dbReference>
<evidence type="ECO:0000313" key="2">
    <source>
        <dbReference type="Proteomes" id="UP000317835"/>
    </source>
</evidence>
<dbReference type="KEGG" id="tpla:ElP_53540"/>
<dbReference type="Proteomes" id="UP000317835">
    <property type="component" value="Chromosome"/>
</dbReference>
<reference evidence="1 2" key="1">
    <citation type="submission" date="2019-02" db="EMBL/GenBank/DDBJ databases">
        <title>Deep-cultivation of Planctomycetes and their phenomic and genomic characterization uncovers novel biology.</title>
        <authorList>
            <person name="Wiegand S."/>
            <person name="Jogler M."/>
            <person name="Boedeker C."/>
            <person name="Pinto D."/>
            <person name="Vollmers J."/>
            <person name="Rivas-Marin E."/>
            <person name="Kohn T."/>
            <person name="Peeters S.H."/>
            <person name="Heuer A."/>
            <person name="Rast P."/>
            <person name="Oberbeckmann S."/>
            <person name="Bunk B."/>
            <person name="Jeske O."/>
            <person name="Meyerdierks A."/>
            <person name="Storesund J.E."/>
            <person name="Kallscheuer N."/>
            <person name="Luecker S."/>
            <person name="Lage O.M."/>
            <person name="Pohl T."/>
            <person name="Merkel B.J."/>
            <person name="Hornburger P."/>
            <person name="Mueller R.-W."/>
            <person name="Bruemmer F."/>
            <person name="Labrenz M."/>
            <person name="Spormann A.M."/>
            <person name="Op den Camp H."/>
            <person name="Overmann J."/>
            <person name="Amann R."/>
            <person name="Jetten M.S.M."/>
            <person name="Mascher T."/>
            <person name="Medema M.H."/>
            <person name="Devos D.P."/>
            <person name="Kaster A.-K."/>
            <person name="Ovreas L."/>
            <person name="Rohde M."/>
            <person name="Galperin M.Y."/>
            <person name="Jogler C."/>
        </authorList>
    </citation>
    <scope>NUCLEOTIDE SEQUENCE [LARGE SCALE GENOMIC DNA]</scope>
    <source>
        <strain evidence="1 2">ElP</strain>
    </source>
</reference>
<gene>
    <name evidence="1" type="ORF">ElP_53540</name>
</gene>
<dbReference type="NCBIfam" id="NF041064">
    <property type="entry name" value="DpdG"/>
    <property type="match status" value="1"/>
</dbReference>
<organism evidence="1 2">
    <name type="scientific">Tautonia plasticadhaerens</name>
    <dbReference type="NCBI Taxonomy" id="2527974"/>
    <lineage>
        <taxon>Bacteria</taxon>
        <taxon>Pseudomonadati</taxon>
        <taxon>Planctomycetota</taxon>
        <taxon>Planctomycetia</taxon>
        <taxon>Isosphaerales</taxon>
        <taxon>Isosphaeraceae</taxon>
        <taxon>Tautonia</taxon>
    </lineage>
</organism>
<accession>A0A518H984</accession>
<dbReference type="AlphaFoldDB" id="A0A518H984"/>
<evidence type="ECO:0000313" key="1">
    <source>
        <dbReference type="EMBL" id="QDV37415.1"/>
    </source>
</evidence>
<keyword evidence="2" id="KW-1185">Reference proteome</keyword>
<protein>
    <submittedName>
        <fullName evidence="1">Uncharacterized protein</fullName>
    </submittedName>
</protein>
<sequence>MSVLAQPYAVPSRVIGVYRFLRKARGHRESIESLCKLLAPESLSRRSDRSAGGDDEGGGRDMVREAINECLGAGLLLRGEEDTVELSPDLQLDGSASTQTKGNLPLILADLFFAPENPANHDLGCAISWYLAQDAYDPPSNWPSVEGALQQQIGGERLRITNNARYGNFEDWACFLGFAWTHSVGDKSILTPDPTAQLRLRLPALFAGNRGIRRSFPEVMTLLAKLCPAFEGGLLRAEVERYVPPRAPQELSTTTAHAWLRLRDEGEVELTRESDANHLILPDGDRSVPVSHVTWTPVAQQGAFDAV</sequence>
<dbReference type="RefSeq" id="WP_145275196.1">
    <property type="nucleotide sequence ID" value="NZ_CP036426.1"/>
</dbReference>
<proteinExistence type="predicted"/>
<dbReference type="OrthoDB" id="507005at2"/>
<name>A0A518H984_9BACT</name>
<dbReference type="InterPro" id="IPR049812">
    <property type="entry name" value="DpdG-like"/>
</dbReference>